<organism evidence="1 2">
    <name type="scientific">Polymorphospora lycopeni</name>
    <dbReference type="NCBI Taxonomy" id="3140240"/>
    <lineage>
        <taxon>Bacteria</taxon>
        <taxon>Bacillati</taxon>
        <taxon>Actinomycetota</taxon>
        <taxon>Actinomycetes</taxon>
        <taxon>Micromonosporales</taxon>
        <taxon>Micromonosporaceae</taxon>
        <taxon>Polymorphospora</taxon>
    </lineage>
</organism>
<keyword evidence="2" id="KW-1185">Reference proteome</keyword>
<name>A0ABV5D2K5_9ACTN</name>
<dbReference type="Proteomes" id="UP001582793">
    <property type="component" value="Unassembled WGS sequence"/>
</dbReference>
<sequence length="134" mass="13835">PGPAAAAWAERLRAEYPTATPDGLARLATRRFVRLAGAGGAVSAAAGLLAPLAELAAVAWTQTDLVLHVAAAYGHDPAHPDRAVELLVLTQVHPDETFARAALDAALGARPDGRVPARRAAEAAWRLATPLVAQ</sequence>
<reference evidence="1 2" key="1">
    <citation type="submission" date="2024-04" db="EMBL/GenBank/DDBJ databases">
        <title>Polymorphospora sp. isolated from Baiyangdian Lake in Xiong'an New Area.</title>
        <authorList>
            <person name="Zhang X."/>
            <person name="Liu J."/>
        </authorList>
    </citation>
    <scope>NUCLEOTIDE SEQUENCE [LARGE SCALE GENOMIC DNA]</scope>
    <source>
        <strain evidence="1 2">2-325</strain>
    </source>
</reference>
<feature type="non-terminal residue" evidence="1">
    <location>
        <position position="1"/>
    </location>
</feature>
<evidence type="ECO:0000313" key="2">
    <source>
        <dbReference type="Proteomes" id="UP001582793"/>
    </source>
</evidence>
<comment type="caution">
    <text evidence="1">The sequence shown here is derived from an EMBL/GenBank/DDBJ whole genome shotgun (WGS) entry which is preliminary data.</text>
</comment>
<dbReference type="EMBL" id="JBCGDC010000219">
    <property type="protein sequence ID" value="MFB6398261.1"/>
    <property type="molecule type" value="Genomic_DNA"/>
</dbReference>
<evidence type="ECO:0000313" key="1">
    <source>
        <dbReference type="EMBL" id="MFB6398261.1"/>
    </source>
</evidence>
<gene>
    <name evidence="1" type="ORF">AAFH96_35080</name>
</gene>
<protein>
    <submittedName>
        <fullName evidence="1">Uncharacterized protein</fullName>
    </submittedName>
</protein>
<feature type="non-terminal residue" evidence="1">
    <location>
        <position position="134"/>
    </location>
</feature>
<proteinExistence type="predicted"/>
<accession>A0ABV5D2K5</accession>